<evidence type="ECO:0000256" key="1">
    <source>
        <dbReference type="SAM" id="Phobius"/>
    </source>
</evidence>
<feature type="transmembrane region" description="Helical" evidence="1">
    <location>
        <begin position="12"/>
        <end position="30"/>
    </location>
</feature>
<accession>A0A9D3X1K6</accession>
<organism evidence="2 3">
    <name type="scientific">Mauremys mutica</name>
    <name type="common">yellowpond turtle</name>
    <dbReference type="NCBI Taxonomy" id="74926"/>
    <lineage>
        <taxon>Eukaryota</taxon>
        <taxon>Metazoa</taxon>
        <taxon>Chordata</taxon>
        <taxon>Craniata</taxon>
        <taxon>Vertebrata</taxon>
        <taxon>Euteleostomi</taxon>
        <taxon>Archelosauria</taxon>
        <taxon>Testudinata</taxon>
        <taxon>Testudines</taxon>
        <taxon>Cryptodira</taxon>
        <taxon>Durocryptodira</taxon>
        <taxon>Testudinoidea</taxon>
        <taxon>Geoemydidae</taxon>
        <taxon>Geoemydinae</taxon>
        <taxon>Mauremys</taxon>
    </lineage>
</organism>
<keyword evidence="1" id="KW-1133">Transmembrane helix</keyword>
<proteinExistence type="predicted"/>
<dbReference type="EMBL" id="JAHDVG010000482">
    <property type="protein sequence ID" value="KAH1173844.1"/>
    <property type="molecule type" value="Genomic_DNA"/>
</dbReference>
<sequence>MTTFLTERWECQFLLLVAPFLQLQICSIYLQSQMKKALSGFMILTPRTVASRSLESGWLTQMLSSTLPGCLGNTGLLQLQETRQPRCGT</sequence>
<keyword evidence="1" id="KW-0472">Membrane</keyword>
<keyword evidence="3" id="KW-1185">Reference proteome</keyword>
<name>A0A9D3X1K6_9SAUR</name>
<dbReference type="AlphaFoldDB" id="A0A9D3X1K6"/>
<evidence type="ECO:0000313" key="2">
    <source>
        <dbReference type="EMBL" id="KAH1173844.1"/>
    </source>
</evidence>
<evidence type="ECO:0000313" key="3">
    <source>
        <dbReference type="Proteomes" id="UP000827986"/>
    </source>
</evidence>
<dbReference type="Proteomes" id="UP000827986">
    <property type="component" value="Unassembled WGS sequence"/>
</dbReference>
<gene>
    <name evidence="2" type="ORF">KIL84_017683</name>
</gene>
<keyword evidence="1" id="KW-0812">Transmembrane</keyword>
<comment type="caution">
    <text evidence="2">The sequence shown here is derived from an EMBL/GenBank/DDBJ whole genome shotgun (WGS) entry which is preliminary data.</text>
</comment>
<reference evidence="2" key="1">
    <citation type="submission" date="2021-09" db="EMBL/GenBank/DDBJ databases">
        <title>The genome of Mauremys mutica provides insights into the evolution of semi-aquatic lifestyle.</title>
        <authorList>
            <person name="Gong S."/>
            <person name="Gao Y."/>
        </authorList>
    </citation>
    <scope>NUCLEOTIDE SEQUENCE</scope>
    <source>
        <strain evidence="2">MM-2020</strain>
        <tissue evidence="2">Muscle</tissue>
    </source>
</reference>
<protein>
    <submittedName>
        <fullName evidence="2">Uncharacterized protein</fullName>
    </submittedName>
</protein>